<evidence type="ECO:0000256" key="6">
    <source>
        <dbReference type="ARBA" id="ARBA00023008"/>
    </source>
</evidence>
<feature type="binding site" evidence="7">
    <location>
        <position position="105"/>
    </location>
    <ligand>
        <name>Cu cation</name>
        <dbReference type="ChEBI" id="CHEBI:23378"/>
    </ligand>
</feature>
<dbReference type="PRINTS" id="PR00155">
    <property type="entry name" value="AMICYANIN"/>
</dbReference>
<feature type="domain" description="Blue (type 1) copper" evidence="9">
    <location>
        <begin position="32"/>
        <end position="115"/>
    </location>
</feature>
<dbReference type="InterPro" id="IPR008972">
    <property type="entry name" value="Cupredoxin"/>
</dbReference>
<dbReference type="STRING" id="28066.RF819_11135"/>
<evidence type="ECO:0000256" key="5">
    <source>
        <dbReference type="ARBA" id="ARBA00022982"/>
    </source>
</evidence>
<comment type="subcellular location">
    <subcellularLocation>
        <location evidence="1">Periplasm</location>
    </subcellularLocation>
</comment>
<dbReference type="EMBL" id="MTJN01000002">
    <property type="protein sequence ID" value="OOV07210.1"/>
    <property type="molecule type" value="Genomic_DNA"/>
</dbReference>
<accession>A0A1T1ASY2</accession>
<dbReference type="InterPro" id="IPR000923">
    <property type="entry name" value="BlueCu_1"/>
</dbReference>
<dbReference type="GO" id="GO:0009055">
    <property type="term" value="F:electron transfer activity"/>
    <property type="evidence" value="ECO:0007669"/>
    <property type="project" value="InterPro"/>
</dbReference>
<feature type="binding site" evidence="7">
    <location>
        <position position="66"/>
    </location>
    <ligand>
        <name>Cu cation</name>
        <dbReference type="ChEBI" id="CHEBI:23378"/>
    </ligand>
</feature>
<dbReference type="GO" id="GO:0005507">
    <property type="term" value="F:copper ion binding"/>
    <property type="evidence" value="ECO:0007669"/>
    <property type="project" value="InterPro"/>
</dbReference>
<name>A0A1T1ASY2_RHOFE</name>
<evidence type="ECO:0000256" key="2">
    <source>
        <dbReference type="ARBA" id="ARBA00022448"/>
    </source>
</evidence>
<keyword evidence="6 7" id="KW-0186">Copper</keyword>
<sequence length="151" mass="16416">MTLLTSLRNLGLAIGASLAVSWHAAAAEHVVRMLNANDSGSMLFEPAFVRAEVGDTVRFEPTNSGHYVRSLALPASARPFSSPEDEPFTLKLDHEGLYFYMCPPHLMMGMVGLIQAGAPVNRQAVAESMLATKGRMMSNSQRVDVLLQQVK</sequence>
<evidence type="ECO:0000259" key="9">
    <source>
        <dbReference type="Pfam" id="PF00127"/>
    </source>
</evidence>
<dbReference type="InterPro" id="IPR002386">
    <property type="entry name" value="Amicyanin/Pseudoazurin"/>
</dbReference>
<keyword evidence="2" id="KW-0813">Transport</keyword>
<evidence type="ECO:0000313" key="10">
    <source>
        <dbReference type="EMBL" id="OOV07210.1"/>
    </source>
</evidence>
<feature type="signal peptide" evidence="8">
    <location>
        <begin position="1"/>
        <end position="26"/>
    </location>
</feature>
<dbReference type="SUPFAM" id="SSF49503">
    <property type="entry name" value="Cupredoxins"/>
    <property type="match status" value="1"/>
</dbReference>
<keyword evidence="11" id="KW-1185">Reference proteome</keyword>
<feature type="chain" id="PRO_5013046343" evidence="8">
    <location>
        <begin position="27"/>
        <end position="151"/>
    </location>
</feature>
<evidence type="ECO:0000256" key="1">
    <source>
        <dbReference type="ARBA" id="ARBA00004418"/>
    </source>
</evidence>
<keyword evidence="4" id="KW-0574">Periplasm</keyword>
<feature type="binding site" evidence="7">
    <location>
        <position position="102"/>
    </location>
    <ligand>
        <name>Cu cation</name>
        <dbReference type="ChEBI" id="CHEBI:23378"/>
    </ligand>
</feature>
<protein>
    <submittedName>
        <fullName evidence="10">Pseudoazurin</fullName>
    </submittedName>
</protein>
<keyword evidence="5" id="KW-0249">Electron transport</keyword>
<comment type="cofactor">
    <cofactor evidence="7">
        <name>Cu cation</name>
        <dbReference type="ChEBI" id="CHEBI:23378"/>
    </cofactor>
    <text evidence="7">Binds 1 copper ion per subunit.</text>
</comment>
<gene>
    <name evidence="10" type="ORF">RF819_11135</name>
</gene>
<evidence type="ECO:0000256" key="3">
    <source>
        <dbReference type="ARBA" id="ARBA00022723"/>
    </source>
</evidence>
<dbReference type="Proteomes" id="UP000190750">
    <property type="component" value="Unassembled WGS sequence"/>
</dbReference>
<dbReference type="OrthoDB" id="9757546at2"/>
<organism evidence="10 11">
    <name type="scientific">Rhodoferax fermentans</name>
    <dbReference type="NCBI Taxonomy" id="28066"/>
    <lineage>
        <taxon>Bacteria</taxon>
        <taxon>Pseudomonadati</taxon>
        <taxon>Pseudomonadota</taxon>
        <taxon>Betaproteobacteria</taxon>
        <taxon>Burkholderiales</taxon>
        <taxon>Comamonadaceae</taxon>
        <taxon>Rhodoferax</taxon>
    </lineage>
</organism>
<dbReference type="AlphaFoldDB" id="A0A1T1ASY2"/>
<dbReference type="GO" id="GO:0042597">
    <property type="term" value="C:periplasmic space"/>
    <property type="evidence" value="ECO:0007669"/>
    <property type="project" value="UniProtKB-SubCell"/>
</dbReference>
<dbReference type="Pfam" id="PF00127">
    <property type="entry name" value="Copper-bind"/>
    <property type="match status" value="1"/>
</dbReference>
<comment type="caution">
    <text evidence="10">The sequence shown here is derived from an EMBL/GenBank/DDBJ whole genome shotgun (WGS) entry which is preliminary data.</text>
</comment>
<evidence type="ECO:0000256" key="7">
    <source>
        <dbReference type="PIRSR" id="PIRSR602386-1"/>
    </source>
</evidence>
<dbReference type="Gene3D" id="2.60.40.420">
    <property type="entry name" value="Cupredoxins - blue copper proteins"/>
    <property type="match status" value="1"/>
</dbReference>
<keyword evidence="8" id="KW-0732">Signal</keyword>
<evidence type="ECO:0000313" key="11">
    <source>
        <dbReference type="Proteomes" id="UP000190750"/>
    </source>
</evidence>
<keyword evidence="3 7" id="KW-0479">Metal-binding</keyword>
<reference evidence="10 11" key="1">
    <citation type="submission" date="2017-01" db="EMBL/GenBank/DDBJ databases">
        <title>Genome sequencing of Rhodoferax fermentans JCM 7819.</title>
        <authorList>
            <person name="Kim Y.J."/>
            <person name="Farh M.E.-A."/>
            <person name="Yang D.-C."/>
        </authorList>
    </citation>
    <scope>NUCLEOTIDE SEQUENCE [LARGE SCALE GENOMIC DNA]</scope>
    <source>
        <strain evidence="10 11">JCM 7819</strain>
    </source>
</reference>
<evidence type="ECO:0000256" key="4">
    <source>
        <dbReference type="ARBA" id="ARBA00022764"/>
    </source>
</evidence>
<proteinExistence type="predicted"/>
<evidence type="ECO:0000256" key="8">
    <source>
        <dbReference type="SAM" id="SignalP"/>
    </source>
</evidence>
<dbReference type="RefSeq" id="WP_078365042.1">
    <property type="nucleotide sequence ID" value="NZ_MTJN01000002.1"/>
</dbReference>
<feature type="binding site" evidence="7">
    <location>
        <position position="110"/>
    </location>
    <ligand>
        <name>Cu cation</name>
        <dbReference type="ChEBI" id="CHEBI:23378"/>
    </ligand>
</feature>